<reference evidence="4" key="1">
    <citation type="submission" date="2016-06" db="UniProtKB">
        <authorList>
            <consortium name="WormBaseParasite"/>
        </authorList>
    </citation>
    <scope>IDENTIFICATION</scope>
</reference>
<dbReference type="Proteomes" id="UP000270296">
    <property type="component" value="Unassembled WGS sequence"/>
</dbReference>
<reference evidence="2 3" key="2">
    <citation type="submission" date="2018-11" db="EMBL/GenBank/DDBJ databases">
        <authorList>
            <consortium name="Pathogen Informatics"/>
        </authorList>
    </citation>
    <scope>NUCLEOTIDE SEQUENCE [LARGE SCALE GENOMIC DNA]</scope>
</reference>
<keyword evidence="3" id="KW-1185">Reference proteome</keyword>
<organism evidence="4">
    <name type="scientific">Soboliphyme baturini</name>
    <dbReference type="NCBI Taxonomy" id="241478"/>
    <lineage>
        <taxon>Eukaryota</taxon>
        <taxon>Metazoa</taxon>
        <taxon>Ecdysozoa</taxon>
        <taxon>Nematoda</taxon>
        <taxon>Enoplea</taxon>
        <taxon>Dorylaimia</taxon>
        <taxon>Dioctophymatida</taxon>
        <taxon>Dioctophymatoidea</taxon>
        <taxon>Soboliphymatidae</taxon>
        <taxon>Soboliphyme</taxon>
    </lineage>
</organism>
<name>A0A183IEL5_9BILA</name>
<sequence>MSDGELSEMVERVRGTTSEQTDGRMVGWPVGRTNDRTYVIHDDSYNNDDDVGRSVARQQQEEAHATVANYGQCEVES</sequence>
<proteinExistence type="predicted"/>
<evidence type="ECO:0000313" key="4">
    <source>
        <dbReference type="WBParaSite" id="SBAD_0000215901-mRNA-1"/>
    </source>
</evidence>
<protein>
    <submittedName>
        <fullName evidence="2 4">Uncharacterized protein</fullName>
    </submittedName>
</protein>
<dbReference type="AlphaFoldDB" id="A0A183IEL5"/>
<evidence type="ECO:0000256" key="1">
    <source>
        <dbReference type="SAM" id="MobiDB-lite"/>
    </source>
</evidence>
<dbReference type="WBParaSite" id="SBAD_0000215901-mRNA-1">
    <property type="protein sequence ID" value="SBAD_0000215901-mRNA-1"/>
    <property type="gene ID" value="SBAD_0000215901"/>
</dbReference>
<evidence type="ECO:0000313" key="3">
    <source>
        <dbReference type="Proteomes" id="UP000270296"/>
    </source>
</evidence>
<accession>A0A183IEL5</accession>
<evidence type="ECO:0000313" key="2">
    <source>
        <dbReference type="EMBL" id="VDO96356.1"/>
    </source>
</evidence>
<gene>
    <name evidence="2" type="ORF">SBAD_LOCUS2059</name>
</gene>
<dbReference type="EMBL" id="UZAM01007066">
    <property type="protein sequence ID" value="VDO96356.1"/>
    <property type="molecule type" value="Genomic_DNA"/>
</dbReference>
<feature type="region of interest" description="Disordered" evidence="1">
    <location>
        <begin position="1"/>
        <end position="31"/>
    </location>
</feature>
<feature type="region of interest" description="Disordered" evidence="1">
    <location>
        <begin position="57"/>
        <end position="77"/>
    </location>
</feature>